<evidence type="ECO:0000259" key="5">
    <source>
        <dbReference type="PROSITE" id="PS51898"/>
    </source>
</evidence>
<comment type="caution">
    <text evidence="6">The sequence shown here is derived from an EMBL/GenBank/DDBJ whole genome shotgun (WGS) entry which is preliminary data.</text>
</comment>
<dbReference type="Gene3D" id="1.10.443.10">
    <property type="entry name" value="Intergrase catalytic core"/>
    <property type="match status" value="1"/>
</dbReference>
<evidence type="ECO:0000256" key="2">
    <source>
        <dbReference type="ARBA" id="ARBA00022908"/>
    </source>
</evidence>
<dbReference type="EMBL" id="LHUG01000005">
    <property type="protein sequence ID" value="PAB01068.1"/>
    <property type="molecule type" value="Genomic_DNA"/>
</dbReference>
<reference evidence="6 7" key="1">
    <citation type="submission" date="2015-08" db="EMBL/GenBank/DDBJ databases">
        <title>Enterococcus genome sequence.</title>
        <authorList>
            <person name="Acedo J.Z."/>
            <person name="Vederas J.C."/>
        </authorList>
    </citation>
    <scope>NUCLEOTIDE SEQUENCE [LARGE SCALE GENOMIC DNA]</scope>
    <source>
        <strain evidence="6 7">49</strain>
    </source>
</reference>
<name>A0A267HU99_9ENTE</name>
<dbReference type="Proteomes" id="UP000216797">
    <property type="component" value="Unassembled WGS sequence"/>
</dbReference>
<dbReference type="PROSITE" id="PS51898">
    <property type="entry name" value="TYR_RECOMBINASE"/>
    <property type="match status" value="1"/>
</dbReference>
<dbReference type="Pfam" id="PF14659">
    <property type="entry name" value="Phage_int_SAM_3"/>
    <property type="match status" value="1"/>
</dbReference>
<comment type="similarity">
    <text evidence="1">Belongs to the 'phage' integrase family.</text>
</comment>
<dbReference type="Gene3D" id="1.10.150.130">
    <property type="match status" value="1"/>
</dbReference>
<dbReference type="InterPro" id="IPR010998">
    <property type="entry name" value="Integrase_recombinase_N"/>
</dbReference>
<dbReference type="GO" id="GO:0015074">
    <property type="term" value="P:DNA integration"/>
    <property type="evidence" value="ECO:0007669"/>
    <property type="project" value="UniProtKB-KW"/>
</dbReference>
<keyword evidence="4" id="KW-0233">DNA recombination</keyword>
<dbReference type="InterPro" id="IPR050090">
    <property type="entry name" value="Tyrosine_recombinase_XerCD"/>
</dbReference>
<dbReference type="InterPro" id="IPR011010">
    <property type="entry name" value="DNA_brk_join_enz"/>
</dbReference>
<accession>A0A267HU99</accession>
<dbReference type="GO" id="GO:0006310">
    <property type="term" value="P:DNA recombination"/>
    <property type="evidence" value="ECO:0007669"/>
    <property type="project" value="UniProtKB-KW"/>
</dbReference>
<feature type="domain" description="Tyr recombinase" evidence="5">
    <location>
        <begin position="178"/>
        <end position="381"/>
    </location>
</feature>
<dbReference type="InterPro" id="IPR004107">
    <property type="entry name" value="Integrase_SAM-like_N"/>
</dbReference>
<dbReference type="GO" id="GO:0003677">
    <property type="term" value="F:DNA binding"/>
    <property type="evidence" value="ECO:0007669"/>
    <property type="project" value="UniProtKB-KW"/>
</dbReference>
<keyword evidence="3" id="KW-0238">DNA-binding</keyword>
<protein>
    <submittedName>
        <fullName evidence="6">Integrase</fullName>
    </submittedName>
</protein>
<evidence type="ECO:0000256" key="1">
    <source>
        <dbReference type="ARBA" id="ARBA00008857"/>
    </source>
</evidence>
<dbReference type="AlphaFoldDB" id="A0A267HU99"/>
<evidence type="ECO:0000256" key="4">
    <source>
        <dbReference type="ARBA" id="ARBA00023172"/>
    </source>
</evidence>
<dbReference type="CDD" id="cd01189">
    <property type="entry name" value="INT_ICEBs1_C_like"/>
    <property type="match status" value="1"/>
</dbReference>
<proteinExistence type="inferred from homology"/>
<dbReference type="Pfam" id="PF00589">
    <property type="entry name" value="Phage_integrase"/>
    <property type="match status" value="1"/>
</dbReference>
<dbReference type="InterPro" id="IPR002104">
    <property type="entry name" value="Integrase_catalytic"/>
</dbReference>
<evidence type="ECO:0000313" key="7">
    <source>
        <dbReference type="Proteomes" id="UP000216797"/>
    </source>
</evidence>
<keyword evidence="7" id="KW-1185">Reference proteome</keyword>
<dbReference type="SUPFAM" id="SSF56349">
    <property type="entry name" value="DNA breaking-rejoining enzymes"/>
    <property type="match status" value="1"/>
</dbReference>
<evidence type="ECO:0000256" key="3">
    <source>
        <dbReference type="ARBA" id="ARBA00023125"/>
    </source>
</evidence>
<dbReference type="RefSeq" id="WP_095006600.1">
    <property type="nucleotide sequence ID" value="NZ_JBKVRM010000016.1"/>
</dbReference>
<sequence length="405" mass="47096">MTTIKKYIKKDGTPAFMFRKYLGIDPLTGKQRETTRRGFSTMKEAKLALARLEIQLEEEGLKESPKTQKIQTYQNLFENWFELVYKNKVKESTYWGTRFVFDKHILPAIGSYRINKISVIDCQKQANHWAETSPKRYKRYINYAGMVFDYGCSIGILKENPMKKVILPTIKDDFKPNESENFYDRQQLLDFLNRMEEGFPFIRYTFFSLLAFTGVRKGEALVLTWRDIDFKKKTISVTKTQAVGKNGKLLVQTPKTKASNRVVSIDDHTLDILKEWRSIQSKNLEKSGFVSSINQLVFSRIDNNSYMYPRTPLSWLDSFYIHNKDMPRITVHGFRHTHASLLFEAGASMKQVQVRMGHSNIKTTMNVYTHVTKESNEETALLFSDYMTKGKRLGQSLGQKKNPAQ</sequence>
<dbReference type="Pfam" id="PF14657">
    <property type="entry name" value="Arm-DNA-bind_4"/>
    <property type="match status" value="1"/>
</dbReference>
<gene>
    <name evidence="6" type="ORF">AKL21_07365</name>
</gene>
<keyword evidence="2" id="KW-0229">DNA integration</keyword>
<dbReference type="PANTHER" id="PTHR30349:SF64">
    <property type="entry name" value="PROPHAGE INTEGRASE INTD-RELATED"/>
    <property type="match status" value="1"/>
</dbReference>
<evidence type="ECO:0000313" key="6">
    <source>
        <dbReference type="EMBL" id="PAB01068.1"/>
    </source>
</evidence>
<dbReference type="InterPro" id="IPR013762">
    <property type="entry name" value="Integrase-like_cat_sf"/>
</dbReference>
<organism evidence="6 7">
    <name type="scientific">Enterococcus canintestini</name>
    <dbReference type="NCBI Taxonomy" id="317010"/>
    <lineage>
        <taxon>Bacteria</taxon>
        <taxon>Bacillati</taxon>
        <taxon>Bacillota</taxon>
        <taxon>Bacilli</taxon>
        <taxon>Lactobacillales</taxon>
        <taxon>Enterococcaceae</taxon>
        <taxon>Enterococcus</taxon>
    </lineage>
</organism>
<dbReference type="PANTHER" id="PTHR30349">
    <property type="entry name" value="PHAGE INTEGRASE-RELATED"/>
    <property type="match status" value="1"/>
</dbReference>
<dbReference type="InterPro" id="IPR028259">
    <property type="entry name" value="AP2-like_int_N"/>
</dbReference>